<sequence>MPLLNRSRYLKCFYCGFRTSTAFDGKIRRFECLKCEATNYLDENGEITDPPVATERIATPARYAASHAPSPPTSPTNAVFCATCLKNQHLLRASLAQYLPDPDDPEYAAREKNLYKFRNRQEKLYPQICAECEPRVRQRMEQAAYTAKADVLRRMVDRSTTIRRSSTQTSWLNRLDWLGRWLWLGGLFFQLAWHASILQEVYLQHFQESDGDPQAFLPVILLKSCGAVLARLPSTDRLISLSTTASVMSVWWCPRFVQIFRGFSKHIKGVSAWYTFQAIAIVLRLLLPKVPGITKPDLSLIYLQTAGHVLGAGFALLIYKLGPRSIRIDMAPLFQSSSAAASLRFDRLQHNTIEPLSPSPSQKDETKSMAELLDEISYTPAANQLVSFNRPPSPVTLDEDMSLPSFSRKKPQMGFSHIPRQTEELPIDLLNLSSSRVPSAAPQYEQEMDWSPTQSKYRAFNTYGQRQTQGFGEAPTEEHKGAFWYRVPPAPTTPAQLVYNPPNQPLLRKSPLTREQERQRQQQQNVLFRGKDRTLLARDATFHNKQDDGNASQHRVAFAEPSFFPPAPQNDPRNSLSELFGESLALTPSQQEDRRAQAEREGGSWISRPWLGLLGTGSSEKKRK</sequence>
<comment type="subcellular location">
    <subcellularLocation>
        <location evidence="1">Nucleus inner membrane</location>
        <topology evidence="1">Multi-pass membrane protein</topology>
    </subcellularLocation>
</comment>
<evidence type="ECO:0000256" key="3">
    <source>
        <dbReference type="ARBA" id="ARBA00022989"/>
    </source>
</evidence>
<comment type="caution">
    <text evidence="8">The sequence shown here is derived from an EMBL/GenBank/DDBJ whole genome shotgun (WGS) entry which is preliminary data.</text>
</comment>
<evidence type="ECO:0000256" key="6">
    <source>
        <dbReference type="SAM" id="MobiDB-lite"/>
    </source>
</evidence>
<protein>
    <submittedName>
        <fullName evidence="8">Ima1 N-terminal domain-containing protein</fullName>
    </submittedName>
</protein>
<feature type="region of interest" description="Disordered" evidence="6">
    <location>
        <begin position="493"/>
        <end position="532"/>
    </location>
</feature>
<accession>A0AA40A085</accession>
<gene>
    <name evidence="8" type="ORF">B0T26DRAFT_863348</name>
</gene>
<evidence type="ECO:0000256" key="5">
    <source>
        <dbReference type="ARBA" id="ARBA00023242"/>
    </source>
</evidence>
<dbReference type="AlphaFoldDB" id="A0AA40A085"/>
<evidence type="ECO:0000256" key="4">
    <source>
        <dbReference type="ARBA" id="ARBA00023136"/>
    </source>
</evidence>
<dbReference type="GO" id="GO:0034992">
    <property type="term" value="C:microtubule organizing center attachment site"/>
    <property type="evidence" value="ECO:0007669"/>
    <property type="project" value="TreeGrafter"/>
</dbReference>
<keyword evidence="4" id="KW-0472">Membrane</keyword>
<evidence type="ECO:0000313" key="8">
    <source>
        <dbReference type="EMBL" id="KAK0706870.1"/>
    </source>
</evidence>
<dbReference type="InterPro" id="IPR042321">
    <property type="entry name" value="Ima1"/>
</dbReference>
<dbReference type="PANTHER" id="PTHR28538:SF1">
    <property type="entry name" value="INTEGRAL INNER NUCLEAR MEMBRANE PROTEIN IMA1"/>
    <property type="match status" value="1"/>
</dbReference>
<feature type="region of interest" description="Disordered" evidence="6">
    <location>
        <begin position="586"/>
        <end position="624"/>
    </location>
</feature>
<reference evidence="8" key="1">
    <citation type="submission" date="2023-06" db="EMBL/GenBank/DDBJ databases">
        <title>Genome-scale phylogeny and comparative genomics of the fungal order Sordariales.</title>
        <authorList>
            <consortium name="Lawrence Berkeley National Laboratory"/>
            <person name="Hensen N."/>
            <person name="Bonometti L."/>
            <person name="Westerberg I."/>
            <person name="Brannstrom I.O."/>
            <person name="Guillou S."/>
            <person name="Cros-Aarteil S."/>
            <person name="Calhoun S."/>
            <person name="Haridas S."/>
            <person name="Kuo A."/>
            <person name="Mondo S."/>
            <person name="Pangilinan J."/>
            <person name="Riley R."/>
            <person name="LaButti K."/>
            <person name="Andreopoulos B."/>
            <person name="Lipzen A."/>
            <person name="Chen C."/>
            <person name="Yanf M."/>
            <person name="Daum C."/>
            <person name="Ng V."/>
            <person name="Clum A."/>
            <person name="Steindorff A."/>
            <person name="Ohm R."/>
            <person name="Martin F."/>
            <person name="Silar P."/>
            <person name="Natvig D."/>
            <person name="Lalanne C."/>
            <person name="Gautier V."/>
            <person name="Ament-velasquez S.L."/>
            <person name="Kruys A."/>
            <person name="Hutchinson M.I."/>
            <person name="Powell A.J."/>
            <person name="Barry K."/>
            <person name="Miller A.N."/>
            <person name="Grigoriev I.V."/>
            <person name="Debuchy R."/>
            <person name="Gladieux P."/>
            <person name="Thoren M.H."/>
            <person name="Johannesson H."/>
        </authorList>
    </citation>
    <scope>NUCLEOTIDE SEQUENCE</scope>
    <source>
        <strain evidence="8">SMH2392-1A</strain>
    </source>
</reference>
<evidence type="ECO:0000313" key="9">
    <source>
        <dbReference type="Proteomes" id="UP001172101"/>
    </source>
</evidence>
<dbReference type="GO" id="GO:0005637">
    <property type="term" value="C:nuclear inner membrane"/>
    <property type="evidence" value="ECO:0007669"/>
    <property type="project" value="UniProtKB-SubCell"/>
</dbReference>
<keyword evidence="9" id="KW-1185">Reference proteome</keyword>
<dbReference type="PANTHER" id="PTHR28538">
    <property type="entry name" value="INTEGRAL INNER NUCLEAR MEMBRANE PROTEIN IMA1"/>
    <property type="match status" value="1"/>
</dbReference>
<dbReference type="GO" id="GO:0034506">
    <property type="term" value="C:chromosome, centromeric core domain"/>
    <property type="evidence" value="ECO:0007669"/>
    <property type="project" value="TreeGrafter"/>
</dbReference>
<dbReference type="GO" id="GO:0044732">
    <property type="term" value="C:mitotic spindle pole body"/>
    <property type="evidence" value="ECO:0007669"/>
    <property type="project" value="TreeGrafter"/>
</dbReference>
<keyword evidence="2" id="KW-0812">Transmembrane</keyword>
<evidence type="ECO:0000256" key="2">
    <source>
        <dbReference type="ARBA" id="ARBA00022692"/>
    </source>
</evidence>
<evidence type="ECO:0000256" key="1">
    <source>
        <dbReference type="ARBA" id="ARBA00004473"/>
    </source>
</evidence>
<dbReference type="InterPro" id="IPR018617">
    <property type="entry name" value="Ima1_N"/>
</dbReference>
<keyword evidence="3" id="KW-1133">Transmembrane helix</keyword>
<dbReference type="EMBL" id="JAUIRO010000007">
    <property type="protein sequence ID" value="KAK0706870.1"/>
    <property type="molecule type" value="Genomic_DNA"/>
</dbReference>
<feature type="compositionally biased region" description="Basic and acidic residues" evidence="6">
    <location>
        <begin position="591"/>
        <end position="602"/>
    </location>
</feature>
<dbReference type="Pfam" id="PF09779">
    <property type="entry name" value="Ima1_N"/>
    <property type="match status" value="1"/>
</dbReference>
<keyword evidence="5" id="KW-0539">Nucleus</keyword>
<evidence type="ECO:0000259" key="7">
    <source>
        <dbReference type="Pfam" id="PF09779"/>
    </source>
</evidence>
<dbReference type="GeneID" id="85331044"/>
<organism evidence="8 9">
    <name type="scientific">Lasiosphaeria miniovina</name>
    <dbReference type="NCBI Taxonomy" id="1954250"/>
    <lineage>
        <taxon>Eukaryota</taxon>
        <taxon>Fungi</taxon>
        <taxon>Dikarya</taxon>
        <taxon>Ascomycota</taxon>
        <taxon>Pezizomycotina</taxon>
        <taxon>Sordariomycetes</taxon>
        <taxon>Sordariomycetidae</taxon>
        <taxon>Sordariales</taxon>
        <taxon>Lasiosphaeriaceae</taxon>
        <taxon>Lasiosphaeria</taxon>
    </lineage>
</organism>
<dbReference type="Proteomes" id="UP001172101">
    <property type="component" value="Unassembled WGS sequence"/>
</dbReference>
<feature type="domain" description="Ima1 N-terminal" evidence="7">
    <location>
        <begin position="10"/>
        <end position="136"/>
    </location>
</feature>
<name>A0AA40A085_9PEZI</name>
<dbReference type="GO" id="GO:0071765">
    <property type="term" value="P:nuclear inner membrane organization"/>
    <property type="evidence" value="ECO:0007669"/>
    <property type="project" value="InterPro"/>
</dbReference>
<proteinExistence type="predicted"/>
<dbReference type="RefSeq" id="XP_060291964.1">
    <property type="nucleotide sequence ID" value="XM_060447774.1"/>
</dbReference>